<dbReference type="EC" id="3.5.4.44" evidence="3"/>
<dbReference type="InterPro" id="IPR029149">
    <property type="entry name" value="Creatin/AminoP/Spt16_N"/>
</dbReference>
<dbReference type="CDD" id="cd01066">
    <property type="entry name" value="APP_MetAP"/>
    <property type="match status" value="1"/>
</dbReference>
<dbReference type="PANTHER" id="PTHR46112:SF3">
    <property type="entry name" value="AMINOPEPTIDASE YPDF"/>
    <property type="match status" value="1"/>
</dbReference>
<dbReference type="PANTHER" id="PTHR46112">
    <property type="entry name" value="AMINOPEPTIDASE"/>
    <property type="match status" value="1"/>
</dbReference>
<dbReference type="GO" id="GO:0016787">
    <property type="term" value="F:hydrolase activity"/>
    <property type="evidence" value="ECO:0007669"/>
    <property type="project" value="UniProtKB-KW"/>
</dbReference>
<dbReference type="Gene3D" id="3.90.230.10">
    <property type="entry name" value="Creatinase/methionine aminopeptidase superfamily"/>
    <property type="match status" value="1"/>
</dbReference>
<comment type="caution">
    <text evidence="3">The sequence shown here is derived from an EMBL/GenBank/DDBJ whole genome shotgun (WGS) entry which is preliminary data.</text>
</comment>
<dbReference type="InterPro" id="IPR014335">
    <property type="entry name" value="Ectoine_EutD"/>
</dbReference>
<dbReference type="Gene3D" id="3.40.350.10">
    <property type="entry name" value="Creatinase/prolidase N-terminal domain"/>
    <property type="match status" value="1"/>
</dbReference>
<feature type="domain" description="Creatinase N-terminal" evidence="2">
    <location>
        <begin position="16"/>
        <end position="160"/>
    </location>
</feature>
<gene>
    <name evidence="3" type="primary">doeA</name>
    <name evidence="3" type="ORF">GP644_21185</name>
</gene>
<dbReference type="SUPFAM" id="SSF53092">
    <property type="entry name" value="Creatinase/prolidase N-terminal domain"/>
    <property type="match status" value="1"/>
</dbReference>
<dbReference type="AlphaFoldDB" id="A0A6A4R6Y1"/>
<evidence type="ECO:0000313" key="3">
    <source>
        <dbReference type="EMBL" id="KAE9626413.1"/>
    </source>
</evidence>
<dbReference type="InterPro" id="IPR000587">
    <property type="entry name" value="Creatinase_N"/>
</dbReference>
<evidence type="ECO:0000313" key="4">
    <source>
        <dbReference type="Proteomes" id="UP000441586"/>
    </source>
</evidence>
<reference evidence="3 4" key="1">
    <citation type="submission" date="2019-12" db="EMBL/GenBank/DDBJ databases">
        <authorList>
            <person name="Zhang Y.-J."/>
        </authorList>
    </citation>
    <scope>NUCLEOTIDE SEQUENCE [LARGE SCALE GENOMIC DNA]</scope>
    <source>
        <strain evidence="3 4">H18S-6</strain>
    </source>
</reference>
<dbReference type="InterPro" id="IPR050659">
    <property type="entry name" value="Peptidase_M24B"/>
</dbReference>
<dbReference type="InterPro" id="IPR000994">
    <property type="entry name" value="Pept_M24"/>
</dbReference>
<proteinExistence type="predicted"/>
<dbReference type="RefSeq" id="WP_158981485.1">
    <property type="nucleotide sequence ID" value="NZ_WSFO01000016.1"/>
</dbReference>
<protein>
    <submittedName>
        <fullName evidence="3">Ectoine hydrolase DoeA</fullName>
        <ecNumber evidence="3">3.5.4.44</ecNumber>
    </submittedName>
</protein>
<dbReference type="Proteomes" id="UP000441586">
    <property type="component" value="Unassembled WGS sequence"/>
</dbReference>
<evidence type="ECO:0000259" key="1">
    <source>
        <dbReference type="Pfam" id="PF00557"/>
    </source>
</evidence>
<dbReference type="EMBL" id="WSFO01000016">
    <property type="protein sequence ID" value="KAE9626413.1"/>
    <property type="molecule type" value="Genomic_DNA"/>
</dbReference>
<dbReference type="Pfam" id="PF00557">
    <property type="entry name" value="Peptidase_M24"/>
    <property type="match status" value="1"/>
</dbReference>
<evidence type="ECO:0000259" key="2">
    <source>
        <dbReference type="Pfam" id="PF01321"/>
    </source>
</evidence>
<dbReference type="InterPro" id="IPR036005">
    <property type="entry name" value="Creatinase/aminopeptidase-like"/>
</dbReference>
<name>A0A6A4R6Y1_9RHOB</name>
<sequence length="393" mass="43351">MTTPKLAFSVQEYETRIAKTRKSMEAAGIQTLVITDPANMAWLTGYDGWSFYVHQAVVLGPTGLPLWWGRAMDGLGAKRTVFMSHDHIFGYEDIYVQNPEKHPMQDLAQLVAAQGWQNTRIGLEMDNYYFTAAAYLSLVQALPEAAWADANGLVNWQRAVKSETEITYMRRAAKIVEKMHATILETATPGMKKNDLVANIYHAAISGADGHWGDYPSIVPLAPSGADASAPHLTWDDAELKVGEATFFEIAGVHRRYHAPQSRTLFFGEPPKKYREAENAVLEAVAAGMAKAKPGNFAEDIAIAFNTTLNKSGFEKDSRCGYPIGLSYPPDWGERTYSLRKNDKTVLEAGMTFHFMPALWLDDGAIEITEPVLITETGAENLCNTPAQLAVKG</sequence>
<feature type="domain" description="Peptidase M24" evidence="1">
    <location>
        <begin position="168"/>
        <end position="376"/>
    </location>
</feature>
<organism evidence="3 4">
    <name type="scientific">Parasedimentitalea maritima</name>
    <dbReference type="NCBI Taxonomy" id="2578117"/>
    <lineage>
        <taxon>Bacteria</taxon>
        <taxon>Pseudomonadati</taxon>
        <taxon>Pseudomonadota</taxon>
        <taxon>Alphaproteobacteria</taxon>
        <taxon>Rhodobacterales</taxon>
        <taxon>Paracoccaceae</taxon>
        <taxon>Parasedimentitalea</taxon>
    </lineage>
</organism>
<keyword evidence="3" id="KW-0378">Hydrolase</keyword>
<dbReference type="SUPFAM" id="SSF55920">
    <property type="entry name" value="Creatinase/aminopeptidase"/>
    <property type="match status" value="1"/>
</dbReference>
<accession>A0A6A4R6Y1</accession>
<dbReference type="NCBIfam" id="TIGR02993">
    <property type="entry name" value="ectoine_eutD"/>
    <property type="match status" value="1"/>
</dbReference>
<dbReference type="Pfam" id="PF01321">
    <property type="entry name" value="Creatinase_N"/>
    <property type="match status" value="1"/>
</dbReference>